<dbReference type="Proteomes" id="UP000178099">
    <property type="component" value="Unassembled WGS sequence"/>
</dbReference>
<dbReference type="AlphaFoldDB" id="A0A1G2DFR9"/>
<dbReference type="EMBL" id="MHLN01000004">
    <property type="protein sequence ID" value="OGZ12494.1"/>
    <property type="molecule type" value="Genomic_DNA"/>
</dbReference>
<keyword evidence="1" id="KW-0472">Membrane</keyword>
<evidence type="ECO:0000256" key="1">
    <source>
        <dbReference type="SAM" id="Phobius"/>
    </source>
</evidence>
<feature type="transmembrane region" description="Helical" evidence="1">
    <location>
        <begin position="39"/>
        <end position="57"/>
    </location>
</feature>
<proteinExistence type="predicted"/>
<evidence type="ECO:0000313" key="2">
    <source>
        <dbReference type="EMBL" id="OGZ12494.1"/>
    </source>
</evidence>
<evidence type="ECO:0000313" key="3">
    <source>
        <dbReference type="Proteomes" id="UP000178099"/>
    </source>
</evidence>
<protein>
    <submittedName>
        <fullName evidence="2">Uncharacterized protein</fullName>
    </submittedName>
</protein>
<gene>
    <name evidence="2" type="ORF">A3D67_01690</name>
</gene>
<accession>A0A1G2DFR9</accession>
<comment type="caution">
    <text evidence="2">The sequence shown here is derived from an EMBL/GenBank/DDBJ whole genome shotgun (WGS) entry which is preliminary data.</text>
</comment>
<name>A0A1G2DFR9_9BACT</name>
<sequence>MKKALTFVGVILIGSVAMVAVDAIVGVSFKEDVTAFARITHDVALMLWGGILAIIIWPKSS</sequence>
<organism evidence="2 3">
    <name type="scientific">Candidatus Lloydbacteria bacterium RIFCSPHIGHO2_02_FULL_51_22</name>
    <dbReference type="NCBI Taxonomy" id="1798663"/>
    <lineage>
        <taxon>Bacteria</taxon>
        <taxon>Candidatus Lloydiibacteriota</taxon>
    </lineage>
</organism>
<keyword evidence="1" id="KW-1133">Transmembrane helix</keyword>
<reference evidence="2 3" key="1">
    <citation type="journal article" date="2016" name="Nat. Commun.">
        <title>Thousands of microbial genomes shed light on interconnected biogeochemical processes in an aquifer system.</title>
        <authorList>
            <person name="Anantharaman K."/>
            <person name="Brown C.T."/>
            <person name="Hug L.A."/>
            <person name="Sharon I."/>
            <person name="Castelle C.J."/>
            <person name="Probst A.J."/>
            <person name="Thomas B.C."/>
            <person name="Singh A."/>
            <person name="Wilkins M.J."/>
            <person name="Karaoz U."/>
            <person name="Brodie E.L."/>
            <person name="Williams K.H."/>
            <person name="Hubbard S.S."/>
            <person name="Banfield J.F."/>
        </authorList>
    </citation>
    <scope>NUCLEOTIDE SEQUENCE [LARGE SCALE GENOMIC DNA]</scope>
</reference>
<keyword evidence="1" id="KW-0812">Transmembrane</keyword>